<protein>
    <submittedName>
        <fullName evidence="2">Uncharacterized protein</fullName>
    </submittedName>
</protein>
<evidence type="ECO:0000313" key="2">
    <source>
        <dbReference type="EMBL" id="JAG17246.1"/>
    </source>
</evidence>
<reference evidence="2" key="1">
    <citation type="journal article" date="2014" name="PLoS ONE">
        <title>Transcriptome-Based Identification of ABC Transporters in the Western Tarnished Plant Bug Lygus hesperus.</title>
        <authorList>
            <person name="Hull J.J."/>
            <person name="Chaney K."/>
            <person name="Geib S.M."/>
            <person name="Fabrick J.A."/>
            <person name="Brent C.S."/>
            <person name="Walsh D."/>
            <person name="Lavine L.C."/>
        </authorList>
    </citation>
    <scope>NUCLEOTIDE SEQUENCE</scope>
</reference>
<reference evidence="2" key="2">
    <citation type="submission" date="2014-07" db="EMBL/GenBank/DDBJ databases">
        <authorList>
            <person name="Hull J."/>
        </authorList>
    </citation>
    <scope>NUCLEOTIDE SEQUENCE</scope>
</reference>
<evidence type="ECO:0000313" key="3">
    <source>
        <dbReference type="EMBL" id="JAG61035.1"/>
    </source>
</evidence>
<sequence>MNWADESSFEGQNTREEENFPWVSGRKSSDEGSSPDVSQRFLHETDAGSLWDEAVSKSIGPLSGPPPSNIWTLRERPIHLTDSDLALSQEIFIRRCQAQDKVDFRDLLTPEMQLEAQKLLNAKLMLRSLADSWIDEHTWNQFHNYDPYQLERYDFSNTLLYPKGNGWKISHY</sequence>
<feature type="region of interest" description="Disordered" evidence="1">
    <location>
        <begin position="1"/>
        <end position="39"/>
    </location>
</feature>
<reference evidence="3" key="3">
    <citation type="submission" date="2014-09" db="EMBL/GenBank/DDBJ databases">
        <authorList>
            <person name="Magalhaes I.L.F."/>
            <person name="Oliveira U."/>
            <person name="Santos F.R."/>
            <person name="Vidigal T.H.D.A."/>
            <person name="Brescovit A.D."/>
            <person name="Santos A.J."/>
        </authorList>
    </citation>
    <scope>NUCLEOTIDE SEQUENCE</scope>
</reference>
<name>A0A0A9XC81_LYGHE</name>
<dbReference type="EMBL" id="GBRD01004786">
    <property type="protein sequence ID" value="JAG61035.1"/>
    <property type="molecule type" value="Transcribed_RNA"/>
</dbReference>
<gene>
    <name evidence="2" type="ORF">CM83_99212</name>
</gene>
<evidence type="ECO:0000256" key="1">
    <source>
        <dbReference type="SAM" id="MobiDB-lite"/>
    </source>
</evidence>
<dbReference type="EMBL" id="GBHO01026358">
    <property type="protein sequence ID" value="JAG17246.1"/>
    <property type="molecule type" value="Transcribed_RNA"/>
</dbReference>
<accession>A0A0A9XC81</accession>
<proteinExistence type="predicted"/>
<organism evidence="2">
    <name type="scientific">Lygus hesperus</name>
    <name type="common">Western plant bug</name>
    <dbReference type="NCBI Taxonomy" id="30085"/>
    <lineage>
        <taxon>Eukaryota</taxon>
        <taxon>Metazoa</taxon>
        <taxon>Ecdysozoa</taxon>
        <taxon>Arthropoda</taxon>
        <taxon>Hexapoda</taxon>
        <taxon>Insecta</taxon>
        <taxon>Pterygota</taxon>
        <taxon>Neoptera</taxon>
        <taxon>Paraneoptera</taxon>
        <taxon>Hemiptera</taxon>
        <taxon>Heteroptera</taxon>
        <taxon>Panheteroptera</taxon>
        <taxon>Cimicomorpha</taxon>
        <taxon>Miridae</taxon>
        <taxon>Mirini</taxon>
        <taxon>Lygus</taxon>
    </lineage>
</organism>
<dbReference type="AlphaFoldDB" id="A0A0A9XC81"/>